<dbReference type="PROSITE" id="PS51257">
    <property type="entry name" value="PROKAR_LIPOPROTEIN"/>
    <property type="match status" value="1"/>
</dbReference>
<evidence type="ECO:0000313" key="2">
    <source>
        <dbReference type="EMBL" id="MDO1585503.1"/>
    </source>
</evidence>
<comment type="caution">
    <text evidence="2">The sequence shown here is derived from an EMBL/GenBank/DDBJ whole genome shotgun (WGS) entry which is preliminary data.</text>
</comment>
<keyword evidence="3" id="KW-1185">Reference proteome</keyword>
<evidence type="ECO:0000313" key="3">
    <source>
        <dbReference type="Proteomes" id="UP001169006"/>
    </source>
</evidence>
<accession>A0ABT8T696</accession>
<feature type="chain" id="PRO_5046470191" evidence="1">
    <location>
        <begin position="25"/>
        <end position="98"/>
    </location>
</feature>
<proteinExistence type="predicted"/>
<evidence type="ECO:0000256" key="1">
    <source>
        <dbReference type="SAM" id="SignalP"/>
    </source>
</evidence>
<keyword evidence="1" id="KW-0732">Signal</keyword>
<dbReference type="RefSeq" id="WP_302079786.1">
    <property type="nucleotide sequence ID" value="NZ_JAUKWQ010000016.1"/>
</dbReference>
<dbReference type="InterPro" id="IPR021719">
    <property type="entry name" value="Prot_inh_I78"/>
</dbReference>
<dbReference type="Gene3D" id="3.30.10.10">
    <property type="entry name" value="Trypsin Inhibitor V, subunit A"/>
    <property type="match status" value="1"/>
</dbReference>
<organism evidence="2 3">
    <name type="scientific">Rhizobium oryzicola</name>
    <dbReference type="NCBI Taxonomy" id="1232668"/>
    <lineage>
        <taxon>Bacteria</taxon>
        <taxon>Pseudomonadati</taxon>
        <taxon>Pseudomonadota</taxon>
        <taxon>Alphaproteobacteria</taxon>
        <taxon>Hyphomicrobiales</taxon>
        <taxon>Rhizobiaceae</taxon>
        <taxon>Rhizobium/Agrobacterium group</taxon>
        <taxon>Rhizobium</taxon>
    </lineage>
</organism>
<dbReference type="Proteomes" id="UP001169006">
    <property type="component" value="Unassembled WGS sequence"/>
</dbReference>
<reference evidence="2" key="2">
    <citation type="submission" date="2023-07" db="EMBL/GenBank/DDBJ databases">
        <authorList>
            <person name="Sun H."/>
        </authorList>
    </citation>
    <scope>NUCLEOTIDE SEQUENCE</scope>
    <source>
        <strain evidence="2">05753</strain>
    </source>
</reference>
<name>A0ABT8T696_9HYPH</name>
<feature type="signal peptide" evidence="1">
    <location>
        <begin position="1"/>
        <end position="24"/>
    </location>
</feature>
<reference evidence="2" key="1">
    <citation type="journal article" date="2015" name="Int. J. Syst. Evol. Microbiol.">
        <title>Rhizobium oryzicola sp. nov., potential plant-growth-promoting endophytic bacteria isolated from rice roots.</title>
        <authorList>
            <person name="Zhang X.X."/>
            <person name="Gao J.S."/>
            <person name="Cao Y.H."/>
            <person name="Sheirdil R.A."/>
            <person name="Wang X.C."/>
            <person name="Zhang L."/>
        </authorList>
    </citation>
    <scope>NUCLEOTIDE SEQUENCE</scope>
    <source>
        <strain evidence="2">05753</strain>
    </source>
</reference>
<dbReference type="EMBL" id="JAUKWQ010000016">
    <property type="protein sequence ID" value="MDO1585503.1"/>
    <property type="molecule type" value="Genomic_DNA"/>
</dbReference>
<gene>
    <name evidence="2" type="ORF">Q2T52_25735</name>
</gene>
<sequence>MKSPFYSFPMVAACVALASSGCSADGASSPAAGPCKAEAAQGLVGKEKPTDAEAMQLTGAKTVRQIQPGDMVTQDFREDRVTIETDPATELVTRATCG</sequence>
<protein>
    <submittedName>
        <fullName evidence="2">I78 family peptidase inhibitor</fullName>
    </submittedName>
</protein>
<dbReference type="Pfam" id="PF11720">
    <property type="entry name" value="Inhibitor_I78"/>
    <property type="match status" value="1"/>
</dbReference>